<dbReference type="Gene3D" id="2.40.10.270">
    <property type="entry name" value="Bacteriophage SPP1 head-tail adaptor protein"/>
    <property type="match status" value="1"/>
</dbReference>
<dbReference type="InterPro" id="IPR008767">
    <property type="entry name" value="Phage_SPP1_head-tail_adaptor"/>
</dbReference>
<name>A0A6J5MA26_9CAUD</name>
<protein>
    <submittedName>
        <fullName evidence="1">COG5614 Bacteriophage head-tail adaptor</fullName>
    </submittedName>
</protein>
<dbReference type="InterPro" id="IPR038666">
    <property type="entry name" value="SSP1_head-tail_sf"/>
</dbReference>
<organism evidence="1">
    <name type="scientific">uncultured Caudovirales phage</name>
    <dbReference type="NCBI Taxonomy" id="2100421"/>
    <lineage>
        <taxon>Viruses</taxon>
        <taxon>Duplodnaviria</taxon>
        <taxon>Heunggongvirae</taxon>
        <taxon>Uroviricota</taxon>
        <taxon>Caudoviricetes</taxon>
        <taxon>Peduoviridae</taxon>
        <taxon>Maltschvirus</taxon>
        <taxon>Maltschvirus maltsch</taxon>
    </lineage>
</organism>
<gene>
    <name evidence="1" type="ORF">UFOVP428_15</name>
</gene>
<sequence length="106" mass="12271">MNAGKFDELISLQSYTTTTDSATGEKLQTWAQYATEWAQVVEAPAGIEQVNGDRREHKQTVDFTIRYNGSVSVYDRIEWGGQYFNIINIQDLQRRMYLKLQTELTK</sequence>
<proteinExistence type="predicted"/>
<evidence type="ECO:0000313" key="1">
    <source>
        <dbReference type="EMBL" id="CAB4141896.1"/>
    </source>
</evidence>
<dbReference type="Pfam" id="PF05521">
    <property type="entry name" value="Phage_HCP"/>
    <property type="match status" value="1"/>
</dbReference>
<dbReference type="NCBIfam" id="TIGR01563">
    <property type="entry name" value="gp16_SPP1"/>
    <property type="match status" value="1"/>
</dbReference>
<accession>A0A6J5MA26</accession>
<dbReference type="EMBL" id="LR796397">
    <property type="protein sequence ID" value="CAB4141896.1"/>
    <property type="molecule type" value="Genomic_DNA"/>
</dbReference>
<reference evidence="1" key="1">
    <citation type="submission" date="2020-04" db="EMBL/GenBank/DDBJ databases">
        <authorList>
            <person name="Chiriac C."/>
            <person name="Salcher M."/>
            <person name="Ghai R."/>
            <person name="Kavagutti S V."/>
        </authorList>
    </citation>
    <scope>NUCLEOTIDE SEQUENCE</scope>
</reference>